<name>A0ABR1JZV3_9AGAR</name>
<keyword evidence="1" id="KW-0472">Membrane</keyword>
<evidence type="ECO:0000313" key="3">
    <source>
        <dbReference type="Proteomes" id="UP001498398"/>
    </source>
</evidence>
<sequence>MSSLCRPSLFIFLVFLLLLAPWIFYFEIKHKGGLTAFPSLARAIADNPQTVTFTATLISNLLAIAMLYCFGVAVSYVFKAIEKGDVSAMRLSFYWALGSQSKPWPLFFDIVYLKGNRLVIFGIMVMVYGLKSTLVPGINSLVAPVDITVSRQFQVSELDFQSSSADCVAWFNDNPAQSLTDSCSWSNSQGSWYTTCLSENQRMDVVEAGRSRLSFTSVKNSSNNIATFAQLHGIRFQGPISGVIPKGPNGVPGFLEDSFRNGSFGGVVLGHGYTVDTQGISAAVNCSHDIGNSISFGTGSFNGANGYGWQTLKATCPEGQSAVLEERFTNLLPVFPLASGPENNDLVYWACNGTTTDTPDTYFVYIRGSGVYSSTEANSNIVCQIASIQPSLFVLNYTSTGDYFTLSESNAIAAHRDSPQFISILQAAFTALGDVFVQSQSGITSDIAESVVTAAKVTRNGSTTELPLLYSMMLKGMLEYEARASYLRLLYSLREDLPQSCQQIRTGSIAYISKGWQIKESSFAYLLIPTFLNILSLVGLSVFILASICSGGQKNTFDPTDFLSLVLSSPRGEKGDKEGDKGDKLRAKWKSEVVCDSRLDSFRDSGIVV</sequence>
<comment type="caution">
    <text evidence="2">The sequence shown here is derived from an EMBL/GenBank/DDBJ whole genome shotgun (WGS) entry which is preliminary data.</text>
</comment>
<gene>
    <name evidence="2" type="ORF">VKT23_003536</name>
</gene>
<evidence type="ECO:0000256" key="1">
    <source>
        <dbReference type="SAM" id="Phobius"/>
    </source>
</evidence>
<proteinExistence type="predicted"/>
<dbReference type="EMBL" id="JBANRG010000003">
    <property type="protein sequence ID" value="KAK7469042.1"/>
    <property type="molecule type" value="Genomic_DNA"/>
</dbReference>
<protein>
    <submittedName>
        <fullName evidence="2">Uncharacterized protein</fullName>
    </submittedName>
</protein>
<feature type="transmembrane region" description="Helical" evidence="1">
    <location>
        <begin position="7"/>
        <end position="25"/>
    </location>
</feature>
<dbReference type="Proteomes" id="UP001498398">
    <property type="component" value="Unassembled WGS sequence"/>
</dbReference>
<reference evidence="2 3" key="1">
    <citation type="submission" date="2024-01" db="EMBL/GenBank/DDBJ databases">
        <title>A draft genome for the cacao thread blight pathogen Marasmiellus scandens.</title>
        <authorList>
            <person name="Baruah I.K."/>
            <person name="Leung J."/>
            <person name="Bukari Y."/>
            <person name="Amoako-Attah I."/>
            <person name="Meinhardt L.W."/>
            <person name="Bailey B.A."/>
            <person name="Cohen S.P."/>
        </authorList>
    </citation>
    <scope>NUCLEOTIDE SEQUENCE [LARGE SCALE GENOMIC DNA]</scope>
    <source>
        <strain evidence="2 3">GH-19</strain>
    </source>
</reference>
<keyword evidence="1" id="KW-1133">Transmembrane helix</keyword>
<keyword evidence="3" id="KW-1185">Reference proteome</keyword>
<accession>A0ABR1JZV3</accession>
<evidence type="ECO:0000313" key="2">
    <source>
        <dbReference type="EMBL" id="KAK7469042.1"/>
    </source>
</evidence>
<organism evidence="2 3">
    <name type="scientific">Marasmiellus scandens</name>
    <dbReference type="NCBI Taxonomy" id="2682957"/>
    <lineage>
        <taxon>Eukaryota</taxon>
        <taxon>Fungi</taxon>
        <taxon>Dikarya</taxon>
        <taxon>Basidiomycota</taxon>
        <taxon>Agaricomycotina</taxon>
        <taxon>Agaricomycetes</taxon>
        <taxon>Agaricomycetidae</taxon>
        <taxon>Agaricales</taxon>
        <taxon>Marasmiineae</taxon>
        <taxon>Omphalotaceae</taxon>
        <taxon>Marasmiellus</taxon>
    </lineage>
</organism>
<keyword evidence="1" id="KW-0812">Transmembrane</keyword>
<feature type="transmembrane region" description="Helical" evidence="1">
    <location>
        <begin position="523"/>
        <end position="546"/>
    </location>
</feature>
<feature type="transmembrane region" description="Helical" evidence="1">
    <location>
        <begin position="57"/>
        <end position="78"/>
    </location>
</feature>